<accession>A0A841RMK6</accession>
<proteinExistence type="predicted"/>
<gene>
    <name evidence="1" type="ORF">GGQ92_002852</name>
</gene>
<keyword evidence="2" id="KW-1185">Reference proteome</keyword>
<name>A0A841RMK6_9BACI</name>
<dbReference type="RefSeq" id="WP_184250300.1">
    <property type="nucleotide sequence ID" value="NZ_BAAACU010000048.1"/>
</dbReference>
<organism evidence="1 2">
    <name type="scientific">Gracilibacillus halotolerans</name>
    <dbReference type="NCBI Taxonomy" id="74386"/>
    <lineage>
        <taxon>Bacteria</taxon>
        <taxon>Bacillati</taxon>
        <taxon>Bacillota</taxon>
        <taxon>Bacilli</taxon>
        <taxon>Bacillales</taxon>
        <taxon>Bacillaceae</taxon>
        <taxon>Gracilibacillus</taxon>
    </lineage>
</organism>
<dbReference type="AlphaFoldDB" id="A0A841RMK6"/>
<sequence length="48" mass="5655">MNKGKRRAFLTMMQSAYEKEQKEATLDEIMTDMKNTLHLIYKDTKKGS</sequence>
<dbReference type="Proteomes" id="UP000572212">
    <property type="component" value="Unassembled WGS sequence"/>
</dbReference>
<comment type="caution">
    <text evidence="1">The sequence shown here is derived from an EMBL/GenBank/DDBJ whole genome shotgun (WGS) entry which is preliminary data.</text>
</comment>
<dbReference type="EMBL" id="JACHON010000021">
    <property type="protein sequence ID" value="MBB6514031.1"/>
    <property type="molecule type" value="Genomic_DNA"/>
</dbReference>
<evidence type="ECO:0000313" key="2">
    <source>
        <dbReference type="Proteomes" id="UP000572212"/>
    </source>
</evidence>
<protein>
    <submittedName>
        <fullName evidence="1">Uncharacterized protein</fullName>
    </submittedName>
</protein>
<reference evidence="1 2" key="1">
    <citation type="submission" date="2020-08" db="EMBL/GenBank/DDBJ databases">
        <title>Genomic Encyclopedia of Type Strains, Phase IV (KMG-IV): sequencing the most valuable type-strain genomes for metagenomic binning, comparative biology and taxonomic classification.</title>
        <authorList>
            <person name="Goeker M."/>
        </authorList>
    </citation>
    <scope>NUCLEOTIDE SEQUENCE [LARGE SCALE GENOMIC DNA]</scope>
    <source>
        <strain evidence="1 2">DSM 11805</strain>
    </source>
</reference>
<evidence type="ECO:0000313" key="1">
    <source>
        <dbReference type="EMBL" id="MBB6514031.1"/>
    </source>
</evidence>